<accession>A0ACC3A3Y4</accession>
<proteinExistence type="predicted"/>
<dbReference type="EMBL" id="JAPDRQ010000107">
    <property type="protein sequence ID" value="KAJ9655010.1"/>
    <property type="molecule type" value="Genomic_DNA"/>
</dbReference>
<evidence type="ECO:0000313" key="1">
    <source>
        <dbReference type="EMBL" id="KAJ9655010.1"/>
    </source>
</evidence>
<evidence type="ECO:0000313" key="2">
    <source>
        <dbReference type="Proteomes" id="UP001172386"/>
    </source>
</evidence>
<name>A0ACC3A3Y4_9EURO</name>
<keyword evidence="2" id="KW-1185">Reference proteome</keyword>
<sequence>MTAETATKKRGRPRKVEATSSIVDKTSEISSTSTTKVSAKSRAFSTNETVPESVSTKKTTRKKQTTVTDDNDGAVSLASPAKKTTRSSPSRPKLLKSSILDEATAFTNLKHTTNVQSGQSLPTPHSVSIANEVQTPQMSTMSESSQSPSAQPETSMPSNSSPNGEQVATSTHLKPTTQQSSFLLDFLIKSEPGPELSEDSRISDRSAFSTKASSIDEIVSGAGVSNISTLEALQAARPTRASAIPVTPPKTFKSHSLKTFPDTAEQRPQHAKRQIDPTAYASGSFAAFKATQPLSAKPSMSHQPPSVANGAASTLQQVLASTSQLRTDQPQTLPSQQQTAPLQTSSKPKPTSPQPLSSSSSTPLPSQPLSPTTQPQRPQPIVVHQPPPLRPAGPPKPSAQQPPSFPGKRPTEMSPTELRKNPEFKTLRRRWTGLIVGIPVLVATSYVLWNRLDLGVSEDVDVDKALKRERGVVPRQLDEAAKK</sequence>
<gene>
    <name evidence="1" type="ORF">H2198_006055</name>
</gene>
<dbReference type="Proteomes" id="UP001172386">
    <property type="component" value="Unassembled WGS sequence"/>
</dbReference>
<organism evidence="1 2">
    <name type="scientific">Neophaeococcomyces mojaviensis</name>
    <dbReference type="NCBI Taxonomy" id="3383035"/>
    <lineage>
        <taxon>Eukaryota</taxon>
        <taxon>Fungi</taxon>
        <taxon>Dikarya</taxon>
        <taxon>Ascomycota</taxon>
        <taxon>Pezizomycotina</taxon>
        <taxon>Eurotiomycetes</taxon>
        <taxon>Chaetothyriomycetidae</taxon>
        <taxon>Chaetothyriales</taxon>
        <taxon>Chaetothyriales incertae sedis</taxon>
        <taxon>Neophaeococcomyces</taxon>
    </lineage>
</organism>
<reference evidence="1" key="1">
    <citation type="submission" date="2022-10" db="EMBL/GenBank/DDBJ databases">
        <title>Culturing micro-colonial fungi from biological soil crusts in the Mojave desert and describing Neophaeococcomyces mojavensis, and introducing the new genera and species Taxawa tesnikishii.</title>
        <authorList>
            <person name="Kurbessoian T."/>
            <person name="Stajich J.E."/>
        </authorList>
    </citation>
    <scope>NUCLEOTIDE SEQUENCE</scope>
    <source>
        <strain evidence="1">JES_112</strain>
    </source>
</reference>
<protein>
    <submittedName>
        <fullName evidence="1">Uncharacterized protein</fullName>
    </submittedName>
</protein>
<comment type="caution">
    <text evidence="1">The sequence shown here is derived from an EMBL/GenBank/DDBJ whole genome shotgun (WGS) entry which is preliminary data.</text>
</comment>